<dbReference type="Pfam" id="PF22583">
    <property type="entry name" value="UPF0425_C"/>
    <property type="match status" value="1"/>
</dbReference>
<dbReference type="PANTHER" id="PTHR32328">
    <property type="entry name" value="L-SERYL-TRNA(SEC) SELENIUM TRANSFERASE"/>
    <property type="match status" value="1"/>
</dbReference>
<evidence type="ECO:0000259" key="4">
    <source>
        <dbReference type="Pfam" id="PF22583"/>
    </source>
</evidence>
<dbReference type="GO" id="GO:0004125">
    <property type="term" value="F:L-seryl-tRNA(Sec) selenium transferase activity"/>
    <property type="evidence" value="ECO:0007669"/>
    <property type="project" value="TreeGrafter"/>
</dbReference>
<organism evidence="5 6">
    <name type="scientific">Methanothermobacter marburgensis (strain ATCC BAA-927 / DSM 2133 / JCM 14651 / NBRC 100331 / OCM 82 / Marburg)</name>
    <name type="common">Methanobacterium thermoautotrophicum</name>
    <dbReference type="NCBI Taxonomy" id="79929"/>
    <lineage>
        <taxon>Archaea</taxon>
        <taxon>Methanobacteriati</taxon>
        <taxon>Methanobacteriota</taxon>
        <taxon>Methanomada group</taxon>
        <taxon>Methanobacteria</taxon>
        <taxon>Methanobacteriales</taxon>
        <taxon>Methanobacteriaceae</taxon>
        <taxon>Methanothermobacter</taxon>
    </lineage>
</organism>
<dbReference type="Pfam" id="PF00266">
    <property type="entry name" value="Aminotran_5"/>
    <property type="match status" value="1"/>
</dbReference>
<dbReference type="InterPro" id="IPR020033">
    <property type="entry name" value="PyrdxlP-dep_transferase_arc"/>
</dbReference>
<dbReference type="EMBL" id="CP001710">
    <property type="protein sequence ID" value="ADL58081.1"/>
    <property type="molecule type" value="Genomic_DNA"/>
</dbReference>
<dbReference type="GeneID" id="77399265"/>
<gene>
    <name evidence="5" type="ordered locus">MTBMA_c04850</name>
</gene>
<keyword evidence="2" id="KW-0663">Pyridoxal phosphate</keyword>
<dbReference type="InterPro" id="IPR015421">
    <property type="entry name" value="PyrdxlP-dep_Trfase_major"/>
</dbReference>
<reference key="1">
    <citation type="submission" date="2009-08" db="EMBL/GenBank/DDBJ databases">
        <title>The genome sequence of Methanothermobacter marburgensis.</title>
        <authorList>
            <person name="Kaster A."/>
            <person name="Seedorf H."/>
            <person name="Goenrich M."/>
            <person name="Wiezer A."/>
            <person name="Liesegang H."/>
            <person name="Thauer R."/>
            <person name="Gottschalk G."/>
        </authorList>
    </citation>
    <scope>NUCLEOTIDE SEQUENCE</scope>
    <source>
        <strain>Marburg</strain>
    </source>
</reference>
<dbReference type="InterPro" id="IPR055177">
    <property type="entry name" value="UPF0425_MJ0158-like_C"/>
</dbReference>
<dbReference type="PaxDb" id="79929-MTBMA_c04850"/>
<dbReference type="InterPro" id="IPR000192">
    <property type="entry name" value="Aminotrans_V_dom"/>
</dbReference>
<proteinExistence type="predicted"/>
<dbReference type="Gene3D" id="3.40.640.10">
    <property type="entry name" value="Type I PLP-dependent aspartate aminotransferase-like (Major domain)"/>
    <property type="match status" value="1"/>
</dbReference>
<feature type="domain" description="UPF0425" evidence="4">
    <location>
        <begin position="275"/>
        <end position="345"/>
    </location>
</feature>
<accession>D9PV33</accession>
<evidence type="ECO:0000313" key="5">
    <source>
        <dbReference type="EMBL" id="ADL58081.1"/>
    </source>
</evidence>
<name>D9PV33_METTM</name>
<evidence type="ECO:0000259" key="3">
    <source>
        <dbReference type="Pfam" id="PF00266"/>
    </source>
</evidence>
<dbReference type="PANTHER" id="PTHR32328:SF0">
    <property type="entry name" value="L-SERYL-TRNA(SEC) SELENIUM TRANSFERASE"/>
    <property type="match status" value="1"/>
</dbReference>
<evidence type="ECO:0000256" key="2">
    <source>
        <dbReference type="ARBA" id="ARBA00022898"/>
    </source>
</evidence>
<dbReference type="STRING" id="79929.MTBMA_c04850"/>
<dbReference type="KEGG" id="mmg:MTBMA_c04850"/>
<feature type="domain" description="Aminotransferase class V" evidence="3">
    <location>
        <begin position="126"/>
        <end position="228"/>
    </location>
</feature>
<dbReference type="InterPro" id="IPR015424">
    <property type="entry name" value="PyrdxlP-dep_Trfase"/>
</dbReference>
<comment type="cofactor">
    <cofactor evidence="1">
        <name>pyridoxal 5'-phosphate</name>
        <dbReference type="ChEBI" id="CHEBI:597326"/>
    </cofactor>
</comment>
<dbReference type="Gene3D" id="3.90.1150.70">
    <property type="match status" value="1"/>
</dbReference>
<dbReference type="NCBIfam" id="TIGR03576">
    <property type="entry name" value="pyridox_MJ0158"/>
    <property type="match status" value="1"/>
</dbReference>
<keyword evidence="6" id="KW-1185">Reference proteome</keyword>
<dbReference type="HOGENOM" id="CLU_055443_0_0_2"/>
<dbReference type="SUPFAM" id="SSF53383">
    <property type="entry name" value="PLP-dependent transferases"/>
    <property type="match status" value="1"/>
</dbReference>
<evidence type="ECO:0000256" key="1">
    <source>
        <dbReference type="ARBA" id="ARBA00001933"/>
    </source>
</evidence>
<dbReference type="AlphaFoldDB" id="D9PV33"/>
<evidence type="ECO:0000313" key="6">
    <source>
        <dbReference type="Proteomes" id="UP000000345"/>
    </source>
</evidence>
<sequence length="378" mass="41177">MFHDHLNEVKRREHALQIIGERIASGGREGIYDLTGLSGGFPLEMEDIGLLETYVGPAVFEERLQTAGRKHMGGEMVAAFNRTSSAILASILELAEPGSLVVHYLPELPSHPSIPSSTQLAAARYHETDDFTEDIPENTSLVVVTGSTMDHRVVDESELQQIIERAHSAGVPVLVDDASGARLRTVLFNQKRACDLGADLAVTSTDKLMHGPRGGLLAGRSDLVERVKSRAYRFGLEAQPPLIAAMVRALESFDPSEILNALERKGYLLEALRDLNVEETPTGIMIKPDSLEELYDSTCTGDEIAVALSMLLLSDHGIITIPAVGMPGASKTLRFDLASRDAERLVPELLREAIEDAVDKLSGIISDRKMMEKLIFGS</sequence>
<dbReference type="Proteomes" id="UP000000345">
    <property type="component" value="Chromosome"/>
</dbReference>
<dbReference type="PATRIC" id="fig|79929.8.peg.470"/>
<dbReference type="RefSeq" id="WP_013295307.1">
    <property type="nucleotide sequence ID" value="NC_014408.1"/>
</dbReference>
<reference evidence="5 6" key="2">
    <citation type="journal article" date="2010" name="J. Bacteriol.">
        <title>Complete genome sequence of Methanothermobacter marburgensis, a methanoarchaeon model organism.</title>
        <authorList>
            <person name="Liesegang H."/>
            <person name="Kaster A.K."/>
            <person name="Wiezer A."/>
            <person name="Goenrich M."/>
            <person name="Wollherr A."/>
            <person name="Seedorf H."/>
            <person name="Gottschalk G."/>
            <person name="Thauer R.K."/>
        </authorList>
    </citation>
    <scope>NUCLEOTIDE SEQUENCE [LARGE SCALE GENOMIC DNA]</scope>
    <source>
        <strain evidence="6">ATCC BAA-927 / DSM 2133 / JCM 14651 / NBRC 100331 / OCM 82 / Marburg</strain>
    </source>
</reference>
<protein>
    <submittedName>
        <fullName evidence="5">SelA-related protein</fullName>
    </submittedName>
</protein>